<proteinExistence type="predicted"/>
<sequence>MENSIMAAKLLLEQLISPEQLAPMLSDPNWVVVDCRFSLGDRNLGQQQYQTAHIPGAVYADLERDLSGPVGPHGGRHPLPVLDRLVDQLGFWGIDTDRWVAVYDDSQFGFAARFWWLLRYLGHDRVVLLDGGWSAWRRAGLPTTSQPSHPIVRQFVPRPRLELLASIDTIKQAQRLAEGTIIDSREPARYRGEVEPIDPVAGHIPGAINYPWVQVCDPEGRAHSIASLKSHFQDLPPNPPPIVYCGSGVTACVNLWALARAGLPQARLYVGSWSDWCSYPDLPTVTAPPE</sequence>
<dbReference type="SMART" id="SM00450">
    <property type="entry name" value="RHOD"/>
    <property type="match status" value="2"/>
</dbReference>
<dbReference type="CDD" id="cd01449">
    <property type="entry name" value="TST_Repeat_2"/>
    <property type="match status" value="1"/>
</dbReference>
<keyword evidence="2" id="KW-0677">Repeat</keyword>
<dbReference type="InterPro" id="IPR045078">
    <property type="entry name" value="TST/MPST-like"/>
</dbReference>
<dbReference type="PANTHER" id="PTHR11364:SF27">
    <property type="entry name" value="SULFURTRANSFERASE"/>
    <property type="match status" value="1"/>
</dbReference>
<protein>
    <submittedName>
        <fullName evidence="4">Sulfurtransferase</fullName>
        <ecNumber evidence="4">2.8.1.-</ecNumber>
    </submittedName>
</protein>
<dbReference type="SUPFAM" id="SSF52821">
    <property type="entry name" value="Rhodanese/Cell cycle control phosphatase"/>
    <property type="match status" value="2"/>
</dbReference>
<dbReference type="CDD" id="cd01448">
    <property type="entry name" value="TST_Repeat_1"/>
    <property type="match status" value="1"/>
</dbReference>
<keyword evidence="5" id="KW-1185">Reference proteome</keyword>
<dbReference type="EMBL" id="JAZAQF010000059">
    <property type="protein sequence ID" value="MFG3817907.1"/>
    <property type="molecule type" value="Genomic_DNA"/>
</dbReference>
<reference evidence="5" key="1">
    <citation type="journal article" date="2024" name="Algal Res.">
        <title>Biochemical, toxicological and genomic investigation of a high-biomass producing Limnothrix strain isolated from Italian shallow drinking water reservoir.</title>
        <authorList>
            <person name="Simonazzi M."/>
            <person name="Shishido T.K."/>
            <person name="Delbaje E."/>
            <person name="Wahlsten M."/>
            <person name="Fewer D.P."/>
            <person name="Sivonen K."/>
            <person name="Pezzolesi L."/>
            <person name="Pistocchi R."/>
        </authorList>
    </citation>
    <scope>NUCLEOTIDE SEQUENCE [LARGE SCALE GENOMIC DNA]</scope>
    <source>
        <strain evidence="5">LRLZ20PSL1</strain>
    </source>
</reference>
<accession>A0ABW7CAK8</accession>
<dbReference type="PANTHER" id="PTHR11364">
    <property type="entry name" value="THIOSULFATE SULFERTANSFERASE"/>
    <property type="match status" value="1"/>
</dbReference>
<dbReference type="Proteomes" id="UP001604335">
    <property type="component" value="Unassembled WGS sequence"/>
</dbReference>
<feature type="domain" description="Rhodanese" evidence="3">
    <location>
        <begin position="175"/>
        <end position="285"/>
    </location>
</feature>
<evidence type="ECO:0000259" key="3">
    <source>
        <dbReference type="PROSITE" id="PS50206"/>
    </source>
</evidence>
<keyword evidence="1 4" id="KW-0808">Transferase</keyword>
<dbReference type="InterPro" id="IPR036873">
    <property type="entry name" value="Rhodanese-like_dom_sf"/>
</dbReference>
<name>A0ABW7CAK8_9CYAN</name>
<feature type="domain" description="Rhodanese" evidence="3">
    <location>
        <begin position="26"/>
        <end position="145"/>
    </location>
</feature>
<evidence type="ECO:0000313" key="5">
    <source>
        <dbReference type="Proteomes" id="UP001604335"/>
    </source>
</evidence>
<comment type="caution">
    <text evidence="4">The sequence shown here is derived from an EMBL/GenBank/DDBJ whole genome shotgun (WGS) entry which is preliminary data.</text>
</comment>
<dbReference type="EC" id="2.8.1.-" evidence="4"/>
<dbReference type="InterPro" id="IPR001763">
    <property type="entry name" value="Rhodanese-like_dom"/>
</dbReference>
<evidence type="ECO:0000256" key="2">
    <source>
        <dbReference type="ARBA" id="ARBA00022737"/>
    </source>
</evidence>
<dbReference type="PROSITE" id="PS50206">
    <property type="entry name" value="RHODANESE_3"/>
    <property type="match status" value="2"/>
</dbReference>
<dbReference type="Gene3D" id="3.40.250.10">
    <property type="entry name" value="Rhodanese-like domain"/>
    <property type="match status" value="2"/>
</dbReference>
<dbReference type="Pfam" id="PF00581">
    <property type="entry name" value="Rhodanese"/>
    <property type="match status" value="2"/>
</dbReference>
<organism evidence="4 5">
    <name type="scientific">Limnothrix redekei LRLZ20PSL1</name>
    <dbReference type="NCBI Taxonomy" id="3112953"/>
    <lineage>
        <taxon>Bacteria</taxon>
        <taxon>Bacillati</taxon>
        <taxon>Cyanobacteriota</taxon>
        <taxon>Cyanophyceae</taxon>
        <taxon>Pseudanabaenales</taxon>
        <taxon>Pseudanabaenaceae</taxon>
        <taxon>Limnothrix</taxon>
    </lineage>
</organism>
<evidence type="ECO:0000313" key="4">
    <source>
        <dbReference type="EMBL" id="MFG3817907.1"/>
    </source>
</evidence>
<evidence type="ECO:0000256" key="1">
    <source>
        <dbReference type="ARBA" id="ARBA00022679"/>
    </source>
</evidence>
<gene>
    <name evidence="4" type="ORF">VPK24_09695</name>
</gene>
<dbReference type="GO" id="GO:0016740">
    <property type="term" value="F:transferase activity"/>
    <property type="evidence" value="ECO:0007669"/>
    <property type="project" value="UniProtKB-KW"/>
</dbReference>